<dbReference type="SMART" id="SM00401">
    <property type="entry name" value="ZnF_GATA"/>
    <property type="match status" value="1"/>
</dbReference>
<dbReference type="InterPro" id="IPR039355">
    <property type="entry name" value="Transcription_factor_GATA"/>
</dbReference>
<dbReference type="GO" id="GO:0005634">
    <property type="term" value="C:nucleus"/>
    <property type="evidence" value="ECO:0007669"/>
    <property type="project" value="UniProtKB-SubCell"/>
</dbReference>
<dbReference type="GO" id="GO:0000978">
    <property type="term" value="F:RNA polymerase II cis-regulatory region sequence-specific DNA binding"/>
    <property type="evidence" value="ECO:0007669"/>
    <property type="project" value="TreeGrafter"/>
</dbReference>
<dbReference type="STRING" id="1354746.A0A0B2ULU7"/>
<dbReference type="PANTHER" id="PTHR10071:SF281">
    <property type="entry name" value="BOX A-BINDING FACTOR-RELATED"/>
    <property type="match status" value="1"/>
</dbReference>
<evidence type="ECO:0000256" key="3">
    <source>
        <dbReference type="ARBA" id="ARBA00022771"/>
    </source>
</evidence>
<evidence type="ECO:0000313" key="9">
    <source>
        <dbReference type="EMBL" id="KHN70229.1"/>
    </source>
</evidence>
<sequence length="338" mass="38343">MTCPGKEGGDHRFVDVSVFKMRDSCHEELDELDNSYSEAECPTPITAIDRTTQNNISIAEHKMNQSIKDHIYGCTEAGLQQDNDSLKSSKQASTQVHQNSNVPATKEFGRKAKQRVCSNCQTTSTPSWRRGDNGKSLLCNACGLYQKLHGRTRPYSMASSARAKNIKEGPKTNTCISCNCEFSTFEINGRLINLCNECLAYTRGGKYPENTIRECYQNGFNTSIQIQGYKDLYNDAHSQYHKVYSSPPESIMFSEYGNAYNYYHQQMTCNPVYGMYTSNIAYKPINAEFECKNHYPNIVQQGGYGARDYNHKKQAYPKKYECDNDVNDLNDTNTRSNL</sequence>
<gene>
    <name evidence="9" type="ORF">M896_020650</name>
</gene>
<dbReference type="CDD" id="cd00202">
    <property type="entry name" value="ZnF_GATA"/>
    <property type="match status" value="1"/>
</dbReference>
<dbReference type="RefSeq" id="XP_014564271.1">
    <property type="nucleotide sequence ID" value="XM_014708785.1"/>
</dbReference>
<dbReference type="OrthoDB" id="515401at2759"/>
<dbReference type="AlphaFoldDB" id="A0A0B2ULU7"/>
<name>A0A0B2ULU7_9MICR</name>
<evidence type="ECO:0000313" key="10">
    <source>
        <dbReference type="Proteomes" id="UP000031056"/>
    </source>
</evidence>
<dbReference type="GeneID" id="26261160"/>
<keyword evidence="4" id="KW-0862">Zinc</keyword>
<accession>A0A0B2ULU7</accession>
<evidence type="ECO:0000256" key="1">
    <source>
        <dbReference type="ARBA" id="ARBA00004123"/>
    </source>
</evidence>
<dbReference type="InterPro" id="IPR000679">
    <property type="entry name" value="Znf_GATA"/>
</dbReference>
<dbReference type="GO" id="GO:0045944">
    <property type="term" value="P:positive regulation of transcription by RNA polymerase II"/>
    <property type="evidence" value="ECO:0007669"/>
    <property type="project" value="TreeGrafter"/>
</dbReference>
<dbReference type="GO" id="GO:0000981">
    <property type="term" value="F:DNA-binding transcription factor activity, RNA polymerase II-specific"/>
    <property type="evidence" value="ECO:0007669"/>
    <property type="project" value="TreeGrafter"/>
</dbReference>
<protein>
    <submittedName>
        <fullName evidence="9">GATA zinc finger domain-containing protein</fullName>
    </submittedName>
</protein>
<dbReference type="Pfam" id="PF00320">
    <property type="entry name" value="GATA"/>
    <property type="match status" value="1"/>
</dbReference>
<proteinExistence type="predicted"/>
<feature type="compositionally biased region" description="Polar residues" evidence="7">
    <location>
        <begin position="83"/>
        <end position="103"/>
    </location>
</feature>
<keyword evidence="5" id="KW-0539">Nucleus</keyword>
<dbReference type="InParanoid" id="A0A0B2ULU7"/>
<keyword evidence="3 6" id="KW-0863">Zinc-finger</keyword>
<dbReference type="EMBL" id="JOKQ01000002">
    <property type="protein sequence ID" value="KHN70229.1"/>
    <property type="molecule type" value="Genomic_DNA"/>
</dbReference>
<keyword evidence="2" id="KW-0479">Metal-binding</keyword>
<evidence type="ECO:0000259" key="8">
    <source>
        <dbReference type="PROSITE" id="PS50114"/>
    </source>
</evidence>
<dbReference type="Proteomes" id="UP000031056">
    <property type="component" value="Unassembled WGS sequence"/>
</dbReference>
<dbReference type="GO" id="GO:0000122">
    <property type="term" value="P:negative regulation of transcription by RNA polymerase II"/>
    <property type="evidence" value="ECO:0007669"/>
    <property type="project" value="TreeGrafter"/>
</dbReference>
<evidence type="ECO:0000256" key="7">
    <source>
        <dbReference type="SAM" id="MobiDB-lite"/>
    </source>
</evidence>
<dbReference type="HOGENOM" id="CLU_813880_0_0_1"/>
<dbReference type="Gene3D" id="3.30.50.10">
    <property type="entry name" value="Erythroid Transcription Factor GATA-1, subunit A"/>
    <property type="match status" value="1"/>
</dbReference>
<dbReference type="PROSITE" id="PS00344">
    <property type="entry name" value="GATA_ZN_FINGER_1"/>
    <property type="match status" value="1"/>
</dbReference>
<keyword evidence="10" id="KW-1185">Reference proteome</keyword>
<organism evidence="9 10">
    <name type="scientific">Ordospora colligata OC4</name>
    <dbReference type="NCBI Taxonomy" id="1354746"/>
    <lineage>
        <taxon>Eukaryota</taxon>
        <taxon>Fungi</taxon>
        <taxon>Fungi incertae sedis</taxon>
        <taxon>Microsporidia</taxon>
        <taxon>Ordosporidae</taxon>
        <taxon>Ordospora</taxon>
    </lineage>
</organism>
<reference evidence="9 10" key="1">
    <citation type="journal article" date="2014" name="MBio">
        <title>The Ordospora colligata genome; evolution of extreme reduction in microsporidia and host-to-parasite horizontal gene transfer.</title>
        <authorList>
            <person name="Pombert J.-F."/>
            <person name="Haag K.L."/>
            <person name="Beidas S."/>
            <person name="Ebert D."/>
            <person name="Keeling P.J."/>
        </authorList>
    </citation>
    <scope>NUCLEOTIDE SEQUENCE [LARGE SCALE GENOMIC DNA]</scope>
    <source>
        <strain evidence="9 10">OC4</strain>
    </source>
</reference>
<comment type="caution">
    <text evidence="9">The sequence shown here is derived from an EMBL/GenBank/DDBJ whole genome shotgun (WGS) entry which is preliminary data.</text>
</comment>
<feature type="region of interest" description="Disordered" evidence="7">
    <location>
        <begin position="83"/>
        <end position="105"/>
    </location>
</feature>
<evidence type="ECO:0000256" key="2">
    <source>
        <dbReference type="ARBA" id="ARBA00022723"/>
    </source>
</evidence>
<dbReference type="VEuPathDB" id="MicrosporidiaDB:M896_020650"/>
<dbReference type="SUPFAM" id="SSF57716">
    <property type="entry name" value="Glucocorticoid receptor-like (DNA-binding domain)"/>
    <property type="match status" value="1"/>
</dbReference>
<evidence type="ECO:0000256" key="4">
    <source>
        <dbReference type="ARBA" id="ARBA00022833"/>
    </source>
</evidence>
<comment type="subcellular location">
    <subcellularLocation>
        <location evidence="1">Nucleus</location>
    </subcellularLocation>
</comment>
<feature type="domain" description="GATA-type" evidence="8">
    <location>
        <begin position="111"/>
        <end position="165"/>
    </location>
</feature>
<dbReference type="PROSITE" id="PS50114">
    <property type="entry name" value="GATA_ZN_FINGER_2"/>
    <property type="match status" value="1"/>
</dbReference>
<dbReference type="PANTHER" id="PTHR10071">
    <property type="entry name" value="TRANSCRIPTION FACTOR GATA FAMILY MEMBER"/>
    <property type="match status" value="1"/>
</dbReference>
<dbReference type="InterPro" id="IPR013088">
    <property type="entry name" value="Znf_NHR/GATA"/>
</dbReference>
<dbReference type="GO" id="GO:0008270">
    <property type="term" value="F:zinc ion binding"/>
    <property type="evidence" value="ECO:0007669"/>
    <property type="project" value="UniProtKB-KW"/>
</dbReference>
<evidence type="ECO:0000256" key="6">
    <source>
        <dbReference type="PROSITE-ProRule" id="PRU00094"/>
    </source>
</evidence>
<evidence type="ECO:0000256" key="5">
    <source>
        <dbReference type="ARBA" id="ARBA00023242"/>
    </source>
</evidence>